<dbReference type="CDD" id="cd07182">
    <property type="entry name" value="RNase_HII_bacteria_HII_like"/>
    <property type="match status" value="1"/>
</dbReference>
<evidence type="ECO:0000256" key="2">
    <source>
        <dbReference type="ARBA" id="ARBA00001946"/>
    </source>
</evidence>
<keyword evidence="10 14" id="KW-0479">Metal-binding</keyword>
<reference evidence="19" key="1">
    <citation type="journal article" date="2019" name="Int. J. Syst. Evol. Microbiol.">
        <title>The Global Catalogue of Microorganisms (GCM) 10K type strain sequencing project: providing services to taxonomists for standard genome sequencing and annotation.</title>
        <authorList>
            <consortium name="The Broad Institute Genomics Platform"/>
            <consortium name="The Broad Institute Genome Sequencing Center for Infectious Disease"/>
            <person name="Wu L."/>
            <person name="Ma J."/>
        </authorList>
    </citation>
    <scope>NUCLEOTIDE SEQUENCE [LARGE SCALE GENOMIC DNA]</scope>
    <source>
        <strain evidence="19">JCM 16112</strain>
    </source>
</reference>
<dbReference type="Proteomes" id="UP001500469">
    <property type="component" value="Unassembled WGS sequence"/>
</dbReference>
<comment type="caution">
    <text evidence="18">The sequence shown here is derived from an EMBL/GenBank/DDBJ whole genome shotgun (WGS) entry which is preliminary data.</text>
</comment>
<evidence type="ECO:0000256" key="14">
    <source>
        <dbReference type="HAMAP-Rule" id="MF_00052"/>
    </source>
</evidence>
<dbReference type="NCBIfam" id="NF000595">
    <property type="entry name" value="PRK00015.1-3"/>
    <property type="match status" value="1"/>
</dbReference>
<organism evidence="18 19">
    <name type="scientific">Algoriphagus jejuensis</name>
    <dbReference type="NCBI Taxonomy" id="419934"/>
    <lineage>
        <taxon>Bacteria</taxon>
        <taxon>Pseudomonadati</taxon>
        <taxon>Bacteroidota</taxon>
        <taxon>Cytophagia</taxon>
        <taxon>Cytophagales</taxon>
        <taxon>Cyclobacteriaceae</taxon>
        <taxon>Algoriphagus</taxon>
    </lineage>
</organism>
<comment type="catalytic activity">
    <reaction evidence="1 14 15 16">
        <text>Endonucleolytic cleavage to 5'-phosphomonoester.</text>
        <dbReference type="EC" id="3.1.26.4"/>
    </reaction>
</comment>
<evidence type="ECO:0000256" key="3">
    <source>
        <dbReference type="ARBA" id="ARBA00004065"/>
    </source>
</evidence>
<dbReference type="PANTHER" id="PTHR10954">
    <property type="entry name" value="RIBONUCLEASE H2 SUBUNIT A"/>
    <property type="match status" value="1"/>
</dbReference>
<keyword evidence="11 14" id="KW-0255">Endonuclease</keyword>
<evidence type="ECO:0000256" key="5">
    <source>
        <dbReference type="ARBA" id="ARBA00007383"/>
    </source>
</evidence>
<dbReference type="EC" id="3.1.26.4" evidence="6 14"/>
<dbReference type="InterPro" id="IPR022898">
    <property type="entry name" value="RNase_HII"/>
</dbReference>
<dbReference type="InterPro" id="IPR001352">
    <property type="entry name" value="RNase_HII/HIII"/>
</dbReference>
<feature type="binding site" evidence="14 15">
    <location>
        <position position="19"/>
    </location>
    <ligand>
        <name>a divalent metal cation</name>
        <dbReference type="ChEBI" id="CHEBI:60240"/>
    </ligand>
</feature>
<evidence type="ECO:0000256" key="11">
    <source>
        <dbReference type="ARBA" id="ARBA00022759"/>
    </source>
</evidence>
<dbReference type="SUPFAM" id="SSF53098">
    <property type="entry name" value="Ribonuclease H-like"/>
    <property type="match status" value="1"/>
</dbReference>
<name>A0ABP3YG20_9BACT</name>
<evidence type="ECO:0000256" key="13">
    <source>
        <dbReference type="ARBA" id="ARBA00023211"/>
    </source>
</evidence>
<evidence type="ECO:0000256" key="16">
    <source>
        <dbReference type="RuleBase" id="RU003515"/>
    </source>
</evidence>
<dbReference type="HAMAP" id="MF_00052_B">
    <property type="entry name" value="RNase_HII_B"/>
    <property type="match status" value="1"/>
</dbReference>
<evidence type="ECO:0000313" key="19">
    <source>
        <dbReference type="Proteomes" id="UP001500469"/>
    </source>
</evidence>
<evidence type="ECO:0000256" key="6">
    <source>
        <dbReference type="ARBA" id="ARBA00012180"/>
    </source>
</evidence>
<evidence type="ECO:0000256" key="10">
    <source>
        <dbReference type="ARBA" id="ARBA00022723"/>
    </source>
</evidence>
<dbReference type="PROSITE" id="PS51975">
    <property type="entry name" value="RNASE_H_2"/>
    <property type="match status" value="1"/>
</dbReference>
<feature type="binding site" evidence="14 15">
    <location>
        <position position="18"/>
    </location>
    <ligand>
        <name>a divalent metal cation</name>
        <dbReference type="ChEBI" id="CHEBI:60240"/>
    </ligand>
</feature>
<dbReference type="Pfam" id="PF01351">
    <property type="entry name" value="RNase_HII"/>
    <property type="match status" value="1"/>
</dbReference>
<dbReference type="PANTHER" id="PTHR10954:SF18">
    <property type="entry name" value="RIBONUCLEASE HII"/>
    <property type="match status" value="1"/>
</dbReference>
<gene>
    <name evidence="14" type="primary">rnhB</name>
    <name evidence="18" type="ORF">GCM10009119_24600</name>
</gene>
<evidence type="ECO:0000256" key="4">
    <source>
        <dbReference type="ARBA" id="ARBA00004496"/>
    </source>
</evidence>
<evidence type="ECO:0000256" key="7">
    <source>
        <dbReference type="ARBA" id="ARBA00019179"/>
    </source>
</evidence>
<evidence type="ECO:0000256" key="9">
    <source>
        <dbReference type="ARBA" id="ARBA00022722"/>
    </source>
</evidence>
<evidence type="ECO:0000256" key="15">
    <source>
        <dbReference type="PROSITE-ProRule" id="PRU01319"/>
    </source>
</evidence>
<dbReference type="Gene3D" id="3.30.420.10">
    <property type="entry name" value="Ribonuclease H-like superfamily/Ribonuclease H"/>
    <property type="match status" value="1"/>
</dbReference>
<accession>A0ABP3YG20</accession>
<comment type="function">
    <text evidence="3 14 16">Endonuclease that specifically degrades the RNA of RNA-DNA hybrids.</text>
</comment>
<dbReference type="InterPro" id="IPR012337">
    <property type="entry name" value="RNaseH-like_sf"/>
</dbReference>
<feature type="binding site" evidence="14 15">
    <location>
        <position position="110"/>
    </location>
    <ligand>
        <name>a divalent metal cation</name>
        <dbReference type="ChEBI" id="CHEBI:60240"/>
    </ligand>
</feature>
<evidence type="ECO:0000259" key="17">
    <source>
        <dbReference type="PROSITE" id="PS51975"/>
    </source>
</evidence>
<keyword evidence="8 14" id="KW-0963">Cytoplasm</keyword>
<evidence type="ECO:0000256" key="12">
    <source>
        <dbReference type="ARBA" id="ARBA00022801"/>
    </source>
</evidence>
<comment type="subcellular location">
    <subcellularLocation>
        <location evidence="4 14">Cytoplasm</location>
    </subcellularLocation>
</comment>
<comment type="cofactor">
    <cofactor evidence="14 15">
        <name>Mn(2+)</name>
        <dbReference type="ChEBI" id="CHEBI:29035"/>
    </cofactor>
    <cofactor evidence="14 15">
        <name>Mg(2+)</name>
        <dbReference type="ChEBI" id="CHEBI:18420"/>
    </cofactor>
    <text evidence="14 15">Manganese or magnesium. Binds 1 divalent metal ion per monomer in the absence of substrate. May bind a second metal ion after substrate binding.</text>
</comment>
<keyword evidence="13 14" id="KW-0464">Manganese</keyword>
<evidence type="ECO:0000256" key="8">
    <source>
        <dbReference type="ARBA" id="ARBA00022490"/>
    </source>
</evidence>
<dbReference type="InterPro" id="IPR036397">
    <property type="entry name" value="RNaseH_sf"/>
</dbReference>
<comment type="similarity">
    <text evidence="5 14 16">Belongs to the RNase HII family.</text>
</comment>
<evidence type="ECO:0000256" key="1">
    <source>
        <dbReference type="ARBA" id="ARBA00000077"/>
    </source>
</evidence>
<protein>
    <recommendedName>
        <fullName evidence="7 14">Ribonuclease HII</fullName>
        <shortName evidence="14">RNase HII</shortName>
        <ecNumber evidence="6 14">3.1.26.4</ecNumber>
    </recommendedName>
</protein>
<dbReference type="InterPro" id="IPR024567">
    <property type="entry name" value="RNase_HII/HIII_dom"/>
</dbReference>
<dbReference type="EMBL" id="BAAAFI010000013">
    <property type="protein sequence ID" value="GAA0879492.1"/>
    <property type="molecule type" value="Genomic_DNA"/>
</dbReference>
<keyword evidence="19" id="KW-1185">Reference proteome</keyword>
<evidence type="ECO:0000313" key="18">
    <source>
        <dbReference type="EMBL" id="GAA0879492.1"/>
    </source>
</evidence>
<proteinExistence type="inferred from homology"/>
<feature type="domain" description="RNase H type-2" evidence="17">
    <location>
        <begin position="12"/>
        <end position="202"/>
    </location>
</feature>
<keyword evidence="12 14" id="KW-0378">Hydrolase</keyword>
<sequence>MMSLLPYLEANRIEAGCDEVGRGCLAGPVVAAAVILPSDYSNPWINDSKKLSKPNREDLIEEIKSNALAWAVAEASVEEIDRVNILNASFLAMKRAVLNLKKKPEHLLIDGNRWRSDLTIPFTCIVKGDGKMASIAAASILAKVYRDELMEKLAEEYPHFAWERNAGYPTTAHRVGIEKFGSTIWHRKSFQLLPRQLELVLK</sequence>
<keyword evidence="9 14" id="KW-0540">Nuclease</keyword>
<comment type="cofactor">
    <cofactor evidence="2">
        <name>Mg(2+)</name>
        <dbReference type="ChEBI" id="CHEBI:18420"/>
    </cofactor>
</comment>